<dbReference type="Proteomes" id="UP000006898">
    <property type="component" value="Chromosome"/>
</dbReference>
<evidence type="ECO:0000256" key="8">
    <source>
        <dbReference type="ARBA" id="ARBA00012016"/>
    </source>
</evidence>
<keyword evidence="13 20" id="KW-0418">Kinase</keyword>
<dbReference type="EC" id="2.7.7.62" evidence="9"/>
<gene>
    <name evidence="20" type="primary">cobU</name>
    <name evidence="20" type="ORF">DAMO_2088</name>
</gene>
<comment type="catalytic activity">
    <reaction evidence="1">
        <text>adenosylcob(III)inamide + ATP = adenosylcob(III)inamide phosphate + ADP + H(+)</text>
        <dbReference type="Rhea" id="RHEA:15769"/>
        <dbReference type="ChEBI" id="CHEBI:2480"/>
        <dbReference type="ChEBI" id="CHEBI:15378"/>
        <dbReference type="ChEBI" id="CHEBI:30616"/>
        <dbReference type="ChEBI" id="CHEBI:58502"/>
        <dbReference type="ChEBI" id="CHEBI:456216"/>
        <dbReference type="EC" id="2.7.1.156"/>
    </reaction>
</comment>
<keyword evidence="12 19" id="KW-0547">Nucleotide-binding</keyword>
<comment type="catalytic activity">
    <reaction evidence="2">
        <text>adenosylcob(III)inamide phosphate + GTP + H(+) = adenosylcob(III)inamide-GDP + diphosphate</text>
        <dbReference type="Rhea" id="RHEA:22712"/>
        <dbReference type="ChEBI" id="CHEBI:15378"/>
        <dbReference type="ChEBI" id="CHEBI:33019"/>
        <dbReference type="ChEBI" id="CHEBI:37565"/>
        <dbReference type="ChEBI" id="CHEBI:58502"/>
        <dbReference type="ChEBI" id="CHEBI:60487"/>
        <dbReference type="EC" id="2.7.7.62"/>
    </reaction>
</comment>
<dbReference type="GO" id="GO:0043752">
    <property type="term" value="F:adenosylcobinamide kinase activity"/>
    <property type="evidence" value="ECO:0007669"/>
    <property type="project" value="UniProtKB-EC"/>
</dbReference>
<dbReference type="GO" id="GO:0005524">
    <property type="term" value="F:ATP binding"/>
    <property type="evidence" value="ECO:0007669"/>
    <property type="project" value="UniProtKB-KW"/>
</dbReference>
<comment type="pathway">
    <text evidence="6">Cofactor biosynthesis; adenosylcobalamin biosynthesis; adenosylcobalamin from cob(II)yrinate a,c-diamide: step 5/7.</text>
</comment>
<protein>
    <recommendedName>
        <fullName evidence="16">Adenosylcobinamide kinase</fullName>
        <ecNumber evidence="8">2.7.1.156</ecNumber>
        <ecNumber evidence="9">2.7.7.62</ecNumber>
    </recommendedName>
    <alternativeName>
        <fullName evidence="17">Adenosylcobinamide-phosphate guanylyltransferase</fullName>
    </alternativeName>
</protein>
<dbReference type="NCBIfam" id="NF004469">
    <property type="entry name" value="PRK05800.1"/>
    <property type="match status" value="1"/>
</dbReference>
<dbReference type="InterPro" id="IPR003203">
    <property type="entry name" value="CobU/CobP"/>
</dbReference>
<dbReference type="PANTHER" id="PTHR34848">
    <property type="match status" value="1"/>
</dbReference>
<keyword evidence="14" id="KW-0067">ATP-binding</keyword>
<accession>D5MHA6</accession>
<keyword evidence="15 19" id="KW-0342">GTP-binding</keyword>
<comment type="similarity">
    <text evidence="7">Belongs to the CobU/CobP family.</text>
</comment>
<feature type="binding site" evidence="19">
    <location>
        <position position="65"/>
    </location>
    <ligand>
        <name>GTP</name>
        <dbReference type="ChEBI" id="CHEBI:37565"/>
    </ligand>
</feature>
<keyword evidence="20" id="KW-0548">Nucleotidyltransferase</keyword>
<dbReference type="UniPathway" id="UPA00148">
    <property type="reaction ID" value="UER00236"/>
</dbReference>
<dbReference type="CDD" id="cd00544">
    <property type="entry name" value="CobU"/>
    <property type="match status" value="1"/>
</dbReference>
<dbReference type="AlphaFoldDB" id="D5MHA6"/>
<keyword evidence="11 20" id="KW-0808">Transferase</keyword>
<evidence type="ECO:0000256" key="16">
    <source>
        <dbReference type="ARBA" id="ARBA00029570"/>
    </source>
</evidence>
<dbReference type="SUPFAM" id="SSF52540">
    <property type="entry name" value="P-loop containing nucleoside triphosphate hydrolases"/>
    <property type="match status" value="1"/>
</dbReference>
<feature type="binding site" evidence="19">
    <location>
        <begin position="37"/>
        <end position="39"/>
    </location>
    <ligand>
        <name>GTP</name>
        <dbReference type="ChEBI" id="CHEBI:37565"/>
    </ligand>
</feature>
<evidence type="ECO:0000256" key="7">
    <source>
        <dbReference type="ARBA" id="ARBA00007490"/>
    </source>
</evidence>
<evidence type="ECO:0000256" key="5">
    <source>
        <dbReference type="ARBA" id="ARBA00004692"/>
    </source>
</evidence>
<organism evidence="20 21">
    <name type="scientific">Methylomirabilis oxygeniifera</name>
    <dbReference type="NCBI Taxonomy" id="671143"/>
    <lineage>
        <taxon>Bacteria</taxon>
        <taxon>Candidatus Methylomirabilota</taxon>
        <taxon>Candidatus Methylomirabilia</taxon>
        <taxon>Candidatus Methylomirabilales</taxon>
        <taxon>Candidatus Methylomirabilaceae</taxon>
        <taxon>Candidatus Methylomirabilis</taxon>
    </lineage>
</organism>
<evidence type="ECO:0000256" key="1">
    <source>
        <dbReference type="ARBA" id="ARBA00000312"/>
    </source>
</evidence>
<evidence type="ECO:0000256" key="11">
    <source>
        <dbReference type="ARBA" id="ARBA00022679"/>
    </source>
</evidence>
<feature type="binding site" evidence="19">
    <location>
        <position position="86"/>
    </location>
    <ligand>
        <name>GTP</name>
        <dbReference type="ChEBI" id="CHEBI:37565"/>
    </ligand>
</feature>
<reference evidence="20 21" key="1">
    <citation type="journal article" date="2010" name="Nature">
        <title>Nitrite-driven anaerobic methane oxidation by oxygenic bacteria.</title>
        <authorList>
            <person name="Ettwig K.F."/>
            <person name="Butler M.K."/>
            <person name="Le Paslier D."/>
            <person name="Pelletier E."/>
            <person name="Mangenot S."/>
            <person name="Kuypers M.M.M."/>
            <person name="Schreiber F."/>
            <person name="Dutilh B.E."/>
            <person name="Zedelius J."/>
            <person name="de Beer D."/>
            <person name="Gloerich J."/>
            <person name="Wessels H.J.C.T."/>
            <person name="van Allen T."/>
            <person name="Luesken F."/>
            <person name="Wu M."/>
            <person name="van de Pas-Schoonen K.T."/>
            <person name="Op den Camp H.J.M."/>
            <person name="Janssen-Megens E.M."/>
            <person name="Francoijs K-J."/>
            <person name="Stunnenberg H."/>
            <person name="Weissenbach J."/>
            <person name="Jetten M.S.M."/>
            <person name="Strous M."/>
        </authorList>
    </citation>
    <scope>NUCLEOTIDE SEQUENCE [LARGE SCALE GENOMIC DNA]</scope>
</reference>
<dbReference type="GO" id="GO:0009236">
    <property type="term" value="P:cobalamin biosynthetic process"/>
    <property type="evidence" value="ECO:0007669"/>
    <property type="project" value="UniProtKB-UniPathway"/>
</dbReference>
<comment type="pathway">
    <text evidence="5">Cofactor biosynthesis; adenosylcobalamin biosynthesis; adenosylcobalamin from cob(II)yrinate a,c-diamide: step 6/7.</text>
</comment>
<evidence type="ECO:0000256" key="18">
    <source>
        <dbReference type="PIRSR" id="PIRSR006135-1"/>
    </source>
</evidence>
<evidence type="ECO:0000256" key="9">
    <source>
        <dbReference type="ARBA" id="ARBA00012523"/>
    </source>
</evidence>
<dbReference type="PANTHER" id="PTHR34848:SF1">
    <property type="entry name" value="BIFUNCTIONAL ADENOSYLCOBALAMIN BIOSYNTHESIS PROTEIN COBU"/>
    <property type="match status" value="1"/>
</dbReference>
<evidence type="ECO:0000256" key="12">
    <source>
        <dbReference type="ARBA" id="ARBA00022741"/>
    </source>
</evidence>
<dbReference type="PATRIC" id="fig|671143.5.peg.1845"/>
<dbReference type="Gene3D" id="3.40.50.300">
    <property type="entry name" value="P-loop containing nucleotide triphosphate hydrolases"/>
    <property type="match status" value="1"/>
</dbReference>
<evidence type="ECO:0000256" key="17">
    <source>
        <dbReference type="ARBA" id="ARBA00030571"/>
    </source>
</evidence>
<evidence type="ECO:0000256" key="10">
    <source>
        <dbReference type="ARBA" id="ARBA00022573"/>
    </source>
</evidence>
<keyword evidence="10" id="KW-0169">Cobalamin biosynthesis</keyword>
<dbReference type="InterPro" id="IPR027417">
    <property type="entry name" value="P-loop_NTPase"/>
</dbReference>
<evidence type="ECO:0000256" key="6">
    <source>
        <dbReference type="ARBA" id="ARBA00005159"/>
    </source>
</evidence>
<proteinExistence type="inferred from homology"/>
<evidence type="ECO:0000256" key="3">
    <source>
        <dbReference type="ARBA" id="ARBA00001522"/>
    </source>
</evidence>
<evidence type="ECO:0000256" key="13">
    <source>
        <dbReference type="ARBA" id="ARBA00022777"/>
    </source>
</evidence>
<evidence type="ECO:0000313" key="21">
    <source>
        <dbReference type="Proteomes" id="UP000006898"/>
    </source>
</evidence>
<comment type="function">
    <text evidence="4">Catalyzes ATP-dependent phosphorylation of adenosylcobinamide and addition of GMP to adenosylcobinamide phosphate.</text>
</comment>
<sequence length="187" mass="20684">MSDETRIVLIGGGVRSGKSAFALSLARRLGTRRAFIATAQALDEEMKERIANHVRTRGTDFQTVEEPLALAERLLDLRDIDVVVIDCLTLWLSNLLLRDRSETRVLEQVHTLVGVLERRAFHAVIVTNEVGMGVVPETSLGRAFRDVAGRTHQRLAGVADEIYLAILGLILRIRPEPVSVRTLGSPL</sequence>
<feature type="binding site" evidence="19">
    <location>
        <begin position="12"/>
        <end position="19"/>
    </location>
    <ligand>
        <name>GTP</name>
        <dbReference type="ChEBI" id="CHEBI:37565"/>
    </ligand>
</feature>
<dbReference type="eggNOG" id="COG2087">
    <property type="taxonomic scope" value="Bacteria"/>
</dbReference>
<comment type="catalytic activity">
    <reaction evidence="3">
        <text>adenosylcob(III)inamide + GTP = adenosylcob(III)inamide phosphate + GDP + H(+)</text>
        <dbReference type="Rhea" id="RHEA:15765"/>
        <dbReference type="ChEBI" id="CHEBI:2480"/>
        <dbReference type="ChEBI" id="CHEBI:15378"/>
        <dbReference type="ChEBI" id="CHEBI:37565"/>
        <dbReference type="ChEBI" id="CHEBI:58189"/>
        <dbReference type="ChEBI" id="CHEBI:58502"/>
        <dbReference type="EC" id="2.7.1.156"/>
    </reaction>
</comment>
<dbReference type="HOGENOM" id="CLU_094161_0_1_0"/>
<evidence type="ECO:0000256" key="15">
    <source>
        <dbReference type="ARBA" id="ARBA00023134"/>
    </source>
</evidence>
<dbReference type="GO" id="GO:0005525">
    <property type="term" value="F:GTP binding"/>
    <property type="evidence" value="ECO:0007669"/>
    <property type="project" value="UniProtKB-KW"/>
</dbReference>
<evidence type="ECO:0000256" key="2">
    <source>
        <dbReference type="ARBA" id="ARBA00000711"/>
    </source>
</evidence>
<evidence type="ECO:0000256" key="14">
    <source>
        <dbReference type="ARBA" id="ARBA00022840"/>
    </source>
</evidence>
<dbReference type="Pfam" id="PF02283">
    <property type="entry name" value="CobU"/>
    <property type="match status" value="1"/>
</dbReference>
<evidence type="ECO:0000256" key="19">
    <source>
        <dbReference type="PIRSR" id="PIRSR006135-2"/>
    </source>
</evidence>
<dbReference type="PIRSF" id="PIRSF006135">
    <property type="entry name" value="CobU"/>
    <property type="match status" value="1"/>
</dbReference>
<feature type="active site" description="GMP-histidine intermediate" evidence="18">
    <location>
        <position position="53"/>
    </location>
</feature>
<dbReference type="STRING" id="671143.DAMO_2088"/>
<evidence type="ECO:0000313" key="20">
    <source>
        <dbReference type="EMBL" id="CBE69138.1"/>
    </source>
</evidence>
<dbReference type="KEGG" id="mox:DAMO_2088"/>
<dbReference type="EC" id="2.7.1.156" evidence="8"/>
<name>D5MHA6_METO1</name>
<evidence type="ECO:0000256" key="4">
    <source>
        <dbReference type="ARBA" id="ARBA00003889"/>
    </source>
</evidence>
<dbReference type="GO" id="GO:0008820">
    <property type="term" value="F:cobinamide phosphate guanylyltransferase activity"/>
    <property type="evidence" value="ECO:0007669"/>
    <property type="project" value="UniProtKB-EC"/>
</dbReference>
<dbReference type="EMBL" id="FP565575">
    <property type="protein sequence ID" value="CBE69138.1"/>
    <property type="molecule type" value="Genomic_DNA"/>
</dbReference>